<dbReference type="InterPro" id="IPR036909">
    <property type="entry name" value="Cyt_c-like_dom_sf"/>
</dbReference>
<evidence type="ECO:0000256" key="3">
    <source>
        <dbReference type="ARBA" id="ARBA00022723"/>
    </source>
</evidence>
<evidence type="ECO:0000313" key="9">
    <source>
        <dbReference type="Proteomes" id="UP000831607"/>
    </source>
</evidence>
<keyword evidence="1" id="KW-0813">Transport</keyword>
<dbReference type="Proteomes" id="UP000831607">
    <property type="component" value="Chromosome"/>
</dbReference>
<dbReference type="PROSITE" id="PS51007">
    <property type="entry name" value="CYTC"/>
    <property type="match status" value="1"/>
</dbReference>
<keyword evidence="9" id="KW-1185">Reference proteome</keyword>
<keyword evidence="4" id="KW-0249">Electron transport</keyword>
<reference evidence="8 9" key="1">
    <citation type="submission" date="2020-11" db="EMBL/GenBank/DDBJ databases">
        <title>Algicoccus daihaiensis sp.nov., isolated from Daihai Lake in Inner Mongolia.</title>
        <authorList>
            <person name="Kai J."/>
        </authorList>
    </citation>
    <scope>NUCLEOTIDE SEQUENCE [LARGE SCALE GENOMIC DNA]</scope>
    <source>
        <strain evidence="9">f23</strain>
    </source>
</reference>
<dbReference type="PANTHER" id="PTHR33751">
    <property type="entry name" value="CBB3-TYPE CYTOCHROME C OXIDASE SUBUNIT FIXP"/>
    <property type="match status" value="1"/>
</dbReference>
<sequence length="100" mass="10533">MVALGASGVALAAEPVKGDIEAGRQKISMCIGCHGIPGYKASFPEVYAVPMIAGQQEQYIIVALRAYANGERSHPTMNAISASLSEQDMADLAAYYANLK</sequence>
<dbReference type="InterPro" id="IPR009056">
    <property type="entry name" value="Cyt_c-like_dom"/>
</dbReference>
<evidence type="ECO:0000256" key="4">
    <source>
        <dbReference type="ARBA" id="ARBA00022982"/>
    </source>
</evidence>
<dbReference type="SUPFAM" id="SSF46626">
    <property type="entry name" value="Cytochrome c"/>
    <property type="match status" value="1"/>
</dbReference>
<dbReference type="RefSeq" id="WP_243480025.1">
    <property type="nucleotide sequence ID" value="NZ_CP063982.1"/>
</dbReference>
<dbReference type="EMBL" id="CP063982">
    <property type="protein sequence ID" value="UOD51584.1"/>
    <property type="molecule type" value="Genomic_DNA"/>
</dbReference>
<name>A0ABY4AMN7_9BURK</name>
<feature type="domain" description="Cytochrome c" evidence="7">
    <location>
        <begin position="18"/>
        <end position="100"/>
    </location>
</feature>
<evidence type="ECO:0000256" key="5">
    <source>
        <dbReference type="ARBA" id="ARBA00023004"/>
    </source>
</evidence>
<dbReference type="Pfam" id="PF00034">
    <property type="entry name" value="Cytochrom_C"/>
    <property type="match status" value="1"/>
</dbReference>
<dbReference type="InterPro" id="IPR050597">
    <property type="entry name" value="Cytochrome_c_Oxidase_Subunit"/>
</dbReference>
<protein>
    <submittedName>
        <fullName evidence="8">Cytochrome c</fullName>
    </submittedName>
</protein>
<accession>A0ABY4AMN7</accession>
<evidence type="ECO:0000256" key="1">
    <source>
        <dbReference type="ARBA" id="ARBA00022448"/>
    </source>
</evidence>
<keyword evidence="2 6" id="KW-0349">Heme</keyword>
<evidence type="ECO:0000256" key="6">
    <source>
        <dbReference type="PROSITE-ProRule" id="PRU00433"/>
    </source>
</evidence>
<organism evidence="8 9">
    <name type="scientific">Orrella daihaiensis</name>
    <dbReference type="NCBI Taxonomy" id="2782176"/>
    <lineage>
        <taxon>Bacteria</taxon>
        <taxon>Pseudomonadati</taxon>
        <taxon>Pseudomonadota</taxon>
        <taxon>Betaproteobacteria</taxon>
        <taxon>Burkholderiales</taxon>
        <taxon>Alcaligenaceae</taxon>
        <taxon>Orrella</taxon>
    </lineage>
</organism>
<keyword evidence="5 6" id="KW-0408">Iron</keyword>
<dbReference type="Gene3D" id="1.10.760.10">
    <property type="entry name" value="Cytochrome c-like domain"/>
    <property type="match status" value="1"/>
</dbReference>
<proteinExistence type="predicted"/>
<keyword evidence="3 6" id="KW-0479">Metal-binding</keyword>
<dbReference type="PANTHER" id="PTHR33751:SF9">
    <property type="entry name" value="CYTOCHROME C4"/>
    <property type="match status" value="1"/>
</dbReference>
<evidence type="ECO:0000256" key="2">
    <source>
        <dbReference type="ARBA" id="ARBA00022617"/>
    </source>
</evidence>
<gene>
    <name evidence="8" type="ORF">DHf2319_05930</name>
</gene>
<evidence type="ECO:0000259" key="7">
    <source>
        <dbReference type="PROSITE" id="PS51007"/>
    </source>
</evidence>
<evidence type="ECO:0000313" key="8">
    <source>
        <dbReference type="EMBL" id="UOD51584.1"/>
    </source>
</evidence>